<dbReference type="InterPro" id="IPR046336">
    <property type="entry name" value="Lon_prtase_N_sf"/>
</dbReference>
<dbReference type="SUPFAM" id="SSF88697">
    <property type="entry name" value="PUA domain-like"/>
    <property type="match status" value="1"/>
</dbReference>
<dbReference type="EMBL" id="BMIY01000003">
    <property type="protein sequence ID" value="GGG53909.1"/>
    <property type="molecule type" value="Genomic_DNA"/>
</dbReference>
<dbReference type="PANTHER" id="PTHR46732">
    <property type="entry name" value="ATP-DEPENDENT PROTEASE LA (LON) DOMAIN PROTEIN"/>
    <property type="match status" value="1"/>
</dbReference>
<dbReference type="RefSeq" id="WP_068809974.1">
    <property type="nucleotide sequence ID" value="NZ_BMIY01000003.1"/>
</dbReference>
<keyword evidence="3" id="KW-1185">Reference proteome</keyword>
<reference evidence="2" key="2">
    <citation type="submission" date="2020-09" db="EMBL/GenBank/DDBJ databases">
        <authorList>
            <person name="Sun Q."/>
            <person name="Zhou Y."/>
        </authorList>
    </citation>
    <scope>NUCLEOTIDE SEQUENCE</scope>
    <source>
        <strain evidence="2">CGMCC 1.15425</strain>
    </source>
</reference>
<reference evidence="2" key="1">
    <citation type="journal article" date="2014" name="Int. J. Syst. Evol. Microbiol.">
        <title>Complete genome sequence of Corynebacterium casei LMG S-19264T (=DSM 44701T), isolated from a smear-ripened cheese.</title>
        <authorList>
            <consortium name="US DOE Joint Genome Institute (JGI-PGF)"/>
            <person name="Walter F."/>
            <person name="Albersmeier A."/>
            <person name="Kalinowski J."/>
            <person name="Ruckert C."/>
        </authorList>
    </citation>
    <scope>NUCLEOTIDE SEQUENCE</scope>
    <source>
        <strain evidence="2">CGMCC 1.15425</strain>
    </source>
</reference>
<comment type="caution">
    <text evidence="2">The sequence shown here is derived from an EMBL/GenBank/DDBJ whole genome shotgun (WGS) entry which is preliminary data.</text>
</comment>
<organism evidence="2 3">
    <name type="scientific">Pseudohongiella nitratireducens</name>
    <dbReference type="NCBI Taxonomy" id="1768907"/>
    <lineage>
        <taxon>Bacteria</taxon>
        <taxon>Pseudomonadati</taxon>
        <taxon>Pseudomonadota</taxon>
        <taxon>Gammaproteobacteria</taxon>
        <taxon>Pseudomonadales</taxon>
        <taxon>Pseudohongiellaceae</taxon>
        <taxon>Pseudohongiella</taxon>
    </lineage>
</organism>
<dbReference type="Proteomes" id="UP000627715">
    <property type="component" value="Unassembled WGS sequence"/>
</dbReference>
<dbReference type="PANTHER" id="PTHR46732:SF8">
    <property type="entry name" value="ATP-DEPENDENT PROTEASE LA (LON) DOMAIN PROTEIN"/>
    <property type="match status" value="1"/>
</dbReference>
<evidence type="ECO:0000313" key="2">
    <source>
        <dbReference type="EMBL" id="GGG53909.1"/>
    </source>
</evidence>
<sequence length="205" mass="23171">MSEESVIPLFPLRSVLVPDGRLPLQIFEQRYLDLVSSSLKTGSGFGVCFLKNGKETVTAGRRQQVHSIGCCAHIIDWDQLENGLLGITVEGTRRFQVKDCWSRDDHLLMAEVDWIDGSVDTEPLLPLSSEHDYLVELLQDLMKHPLVESLGLDMAIQSRQGLSWRLVELLPVPMSEKQRLLEINGTDERIREIEVLLAAVMRHGE</sequence>
<dbReference type="Pfam" id="PF02190">
    <property type="entry name" value="LON_substr_bdg"/>
    <property type="match status" value="1"/>
</dbReference>
<proteinExistence type="predicted"/>
<dbReference type="Gene3D" id="2.30.130.40">
    <property type="entry name" value="LON domain-like"/>
    <property type="match status" value="1"/>
</dbReference>
<dbReference type="InterPro" id="IPR015947">
    <property type="entry name" value="PUA-like_sf"/>
</dbReference>
<gene>
    <name evidence="2" type="ORF">GCM10011403_08840</name>
</gene>
<feature type="domain" description="Lon N-terminal" evidence="1">
    <location>
        <begin position="4"/>
        <end position="201"/>
    </location>
</feature>
<accession>A0A917LS81</accession>
<protein>
    <recommendedName>
        <fullName evidence="1">Lon N-terminal domain-containing protein</fullName>
    </recommendedName>
</protein>
<name>A0A917LS81_9GAMM</name>
<evidence type="ECO:0000259" key="1">
    <source>
        <dbReference type="PROSITE" id="PS51787"/>
    </source>
</evidence>
<evidence type="ECO:0000313" key="3">
    <source>
        <dbReference type="Proteomes" id="UP000627715"/>
    </source>
</evidence>
<dbReference type="PROSITE" id="PS51787">
    <property type="entry name" value="LON_N"/>
    <property type="match status" value="1"/>
</dbReference>
<dbReference type="SMART" id="SM00464">
    <property type="entry name" value="LON"/>
    <property type="match status" value="1"/>
</dbReference>
<dbReference type="AlphaFoldDB" id="A0A917LS81"/>
<dbReference type="InterPro" id="IPR003111">
    <property type="entry name" value="Lon_prtase_N"/>
</dbReference>
<dbReference type="OrthoDB" id="8558970at2"/>